<dbReference type="SUPFAM" id="SSF56436">
    <property type="entry name" value="C-type lectin-like"/>
    <property type="match status" value="1"/>
</dbReference>
<dbReference type="GO" id="GO:0030246">
    <property type="term" value="F:carbohydrate binding"/>
    <property type="evidence" value="ECO:0007669"/>
    <property type="project" value="UniProtKB-KW"/>
</dbReference>
<feature type="non-terminal residue" evidence="4">
    <location>
        <position position="116"/>
    </location>
</feature>
<organism evidence="4 5">
    <name type="scientific">Calyptomena viridis</name>
    <name type="common">Lesser green broadbill</name>
    <dbReference type="NCBI Taxonomy" id="135972"/>
    <lineage>
        <taxon>Eukaryota</taxon>
        <taxon>Metazoa</taxon>
        <taxon>Chordata</taxon>
        <taxon>Craniata</taxon>
        <taxon>Vertebrata</taxon>
        <taxon>Euteleostomi</taxon>
        <taxon>Archelosauria</taxon>
        <taxon>Archosauria</taxon>
        <taxon>Dinosauria</taxon>
        <taxon>Saurischia</taxon>
        <taxon>Theropoda</taxon>
        <taxon>Coelurosauria</taxon>
        <taxon>Aves</taxon>
        <taxon>Neognathae</taxon>
        <taxon>Neoaves</taxon>
        <taxon>Telluraves</taxon>
        <taxon>Australaves</taxon>
        <taxon>Passeriformes</taxon>
        <taxon>Eurylaimidae</taxon>
        <taxon>Calyptomena</taxon>
    </lineage>
</organism>
<feature type="domain" description="C-type lectin" evidence="3">
    <location>
        <begin position="8"/>
        <end position="110"/>
    </location>
</feature>
<dbReference type="PANTHER" id="PTHR45710:SF15">
    <property type="entry name" value="C-TYPE LECTIN DOMAIN FAMILY 2 MEMBER B"/>
    <property type="match status" value="1"/>
</dbReference>
<dbReference type="InterPro" id="IPR033992">
    <property type="entry name" value="NKR-like_CTLD"/>
</dbReference>
<evidence type="ECO:0000313" key="4">
    <source>
        <dbReference type="EMBL" id="NWI50669.1"/>
    </source>
</evidence>
<protein>
    <submittedName>
        <fullName evidence="4">CLC2B protein</fullName>
    </submittedName>
</protein>
<dbReference type="PROSITE" id="PS50041">
    <property type="entry name" value="C_TYPE_LECTIN_2"/>
    <property type="match status" value="1"/>
</dbReference>
<name>A0A851C2W7_CALVR</name>
<dbReference type="CDD" id="cd03593">
    <property type="entry name" value="CLECT_NK_receptors_like"/>
    <property type="match status" value="1"/>
</dbReference>
<dbReference type="InterPro" id="IPR050828">
    <property type="entry name" value="C-type_lectin/matrix_domain"/>
</dbReference>
<evidence type="ECO:0000259" key="3">
    <source>
        <dbReference type="PROSITE" id="PS50041"/>
    </source>
</evidence>
<dbReference type="GO" id="GO:0005886">
    <property type="term" value="C:plasma membrane"/>
    <property type="evidence" value="ECO:0007669"/>
    <property type="project" value="UniProtKB-SubCell"/>
</dbReference>
<dbReference type="Proteomes" id="UP000642973">
    <property type="component" value="Unassembled WGS sequence"/>
</dbReference>
<keyword evidence="5" id="KW-1185">Reference proteome</keyword>
<dbReference type="Pfam" id="PF00059">
    <property type="entry name" value="Lectin_C"/>
    <property type="match status" value="1"/>
</dbReference>
<feature type="non-terminal residue" evidence="4">
    <location>
        <position position="1"/>
    </location>
</feature>
<dbReference type="InterPro" id="IPR016187">
    <property type="entry name" value="CTDL_fold"/>
</dbReference>
<gene>
    <name evidence="4" type="primary">Clec2b</name>
    <name evidence="4" type="ORF">CALVIR_R01369</name>
</gene>
<dbReference type="SMART" id="SM00034">
    <property type="entry name" value="CLECT"/>
    <property type="match status" value="1"/>
</dbReference>
<keyword evidence="2" id="KW-0430">Lectin</keyword>
<dbReference type="InterPro" id="IPR001304">
    <property type="entry name" value="C-type_lectin-like"/>
</dbReference>
<evidence type="ECO:0000256" key="1">
    <source>
        <dbReference type="ARBA" id="ARBA00004401"/>
    </source>
</evidence>
<dbReference type="EMBL" id="WEIV01004932">
    <property type="protein sequence ID" value="NWI50669.1"/>
    <property type="molecule type" value="Genomic_DNA"/>
</dbReference>
<dbReference type="AlphaFoldDB" id="A0A851C2W7"/>
<sequence length="116" mass="12865">CPWDWIRHRGGCYLPSRDEGTWEQAQNRCSELGASLAVFSPEEMMEFLSRFSVHTDYWIGLYRHHEGLHWVDGGTYNSSVPVHGSAGCGYLGDGQLGLGSCSSPRSFLCSKARAPP</sequence>
<dbReference type="Gene3D" id="3.10.100.10">
    <property type="entry name" value="Mannose-Binding Protein A, subunit A"/>
    <property type="match status" value="1"/>
</dbReference>
<dbReference type="PANTHER" id="PTHR45710">
    <property type="entry name" value="C-TYPE LECTIN DOMAIN-CONTAINING PROTEIN 180"/>
    <property type="match status" value="1"/>
</dbReference>
<reference evidence="4" key="1">
    <citation type="submission" date="2019-10" db="EMBL/GenBank/DDBJ databases">
        <title>Bird 10,000 Genomes (B10K) Project - Family phase.</title>
        <authorList>
            <person name="Zhang G."/>
        </authorList>
    </citation>
    <scope>NUCLEOTIDE SEQUENCE</scope>
    <source>
        <strain evidence="4">B10K-DU-002-55</strain>
        <tissue evidence="4">Muscle</tissue>
    </source>
</reference>
<proteinExistence type="predicted"/>
<dbReference type="InterPro" id="IPR016186">
    <property type="entry name" value="C-type_lectin-like/link_sf"/>
</dbReference>
<evidence type="ECO:0000313" key="5">
    <source>
        <dbReference type="Proteomes" id="UP000642973"/>
    </source>
</evidence>
<evidence type="ECO:0000256" key="2">
    <source>
        <dbReference type="ARBA" id="ARBA00022734"/>
    </source>
</evidence>
<comment type="subcellular location">
    <subcellularLocation>
        <location evidence="1">Cell membrane</location>
        <topology evidence="1">Single-pass type II membrane protein</topology>
    </subcellularLocation>
</comment>
<comment type="caution">
    <text evidence="4">The sequence shown here is derived from an EMBL/GenBank/DDBJ whole genome shotgun (WGS) entry which is preliminary data.</text>
</comment>
<accession>A0A851C2W7</accession>